<dbReference type="Gene3D" id="3.30.450.20">
    <property type="entry name" value="PAS domain"/>
    <property type="match status" value="1"/>
</dbReference>
<proteinExistence type="predicted"/>
<accession>A0A559KE18</accession>
<keyword evidence="8" id="KW-0067">ATP-binding</keyword>
<name>A0A559KE18_9BACL</name>
<dbReference type="InterPro" id="IPR050640">
    <property type="entry name" value="Bact_2-comp_sensor_kinase"/>
</dbReference>
<evidence type="ECO:0000256" key="6">
    <source>
        <dbReference type="ARBA" id="ARBA00022741"/>
    </source>
</evidence>
<sequence length="606" mass="69488">MGRNSLRFKLIVLLLIATIAPIVTTMLVTNLYTKQSVKQNAIRESTNLLSQSKLNLINYMNQLNDLTFSMYKNPSFIKLMDLGFTGYEAEPEIYNLMQSIALNKDVYQVYMSFDHRAEGDPLSYLLFNMKKTQQYTVTAPPYPGLKPGSYDSALETTHWSHDYGMSSFSYYAPRQVLTIHRALYRVPSMEALGNLSVDIRLDTLEEMMKQLLSEKEDVYLLDANGNVVYSSAPGAPDGRKLNAPWADRLLNLADDEGSLEDKSSIHMYERIETPFFQWYLVKTIPYEQLYRGARELTQIQFAILAVLLVVVVALTLWITVRFTRPVKQLIGYINKIQTGQLDVDIQVDSKDEIGILARRFRTMMETINHLIMQEYKLHLANKTNQLRALQAQINPHFLYNSLQSIGTLALQHSAPKIYQLLNALAKMMRYSMNTQESVVPLRKELDHIRAYMELQIQRFEDELTVRYHIEEETLDIFIPKMTLQPLVENYFKHGFDPREHPGELTIISRSSLSSEEPYFEIIVENNGRSMSEEEWLRLSKQLAGAAVDDATEHGNAGSETEGSIGLLNVKTRLSLYYNEKAHLFVESKEPCGFQVTLLIPKGEHAS</sequence>
<keyword evidence="5 12" id="KW-0812">Transmembrane</keyword>
<evidence type="ECO:0000313" key="14">
    <source>
        <dbReference type="EMBL" id="TVY10375.1"/>
    </source>
</evidence>
<evidence type="ECO:0000256" key="9">
    <source>
        <dbReference type="ARBA" id="ARBA00022989"/>
    </source>
</evidence>
<dbReference type="PANTHER" id="PTHR34220:SF11">
    <property type="entry name" value="SENSOR PROTEIN KINASE HPTS"/>
    <property type="match status" value="1"/>
</dbReference>
<keyword evidence="4" id="KW-0808">Transferase</keyword>
<dbReference type="GO" id="GO:0000155">
    <property type="term" value="F:phosphorelay sensor kinase activity"/>
    <property type="evidence" value="ECO:0007669"/>
    <property type="project" value="InterPro"/>
</dbReference>
<keyword evidence="10" id="KW-0902">Two-component regulatory system</keyword>
<dbReference type="GO" id="GO:0005524">
    <property type="term" value="F:ATP binding"/>
    <property type="evidence" value="ECO:0007669"/>
    <property type="project" value="UniProtKB-KW"/>
</dbReference>
<evidence type="ECO:0000256" key="8">
    <source>
        <dbReference type="ARBA" id="ARBA00022840"/>
    </source>
</evidence>
<keyword evidence="9 12" id="KW-1133">Transmembrane helix</keyword>
<keyword evidence="15" id="KW-1185">Reference proteome</keyword>
<dbReference type="EMBL" id="VNJI01000008">
    <property type="protein sequence ID" value="TVY10375.1"/>
    <property type="molecule type" value="Genomic_DNA"/>
</dbReference>
<dbReference type="OrthoDB" id="9776552at2"/>
<keyword evidence="6" id="KW-0547">Nucleotide-binding</keyword>
<dbReference type="InterPro" id="IPR036890">
    <property type="entry name" value="HATPase_C_sf"/>
</dbReference>
<keyword evidence="11 12" id="KW-0472">Membrane</keyword>
<dbReference type="Proteomes" id="UP000317036">
    <property type="component" value="Unassembled WGS sequence"/>
</dbReference>
<feature type="domain" description="HAMP" evidence="13">
    <location>
        <begin position="320"/>
        <end position="372"/>
    </location>
</feature>
<dbReference type="Pfam" id="PF00672">
    <property type="entry name" value="HAMP"/>
    <property type="match status" value="1"/>
</dbReference>
<evidence type="ECO:0000256" key="1">
    <source>
        <dbReference type="ARBA" id="ARBA00004651"/>
    </source>
</evidence>
<evidence type="ECO:0000256" key="7">
    <source>
        <dbReference type="ARBA" id="ARBA00022777"/>
    </source>
</evidence>
<evidence type="ECO:0000256" key="11">
    <source>
        <dbReference type="ARBA" id="ARBA00023136"/>
    </source>
</evidence>
<evidence type="ECO:0000256" key="12">
    <source>
        <dbReference type="SAM" id="Phobius"/>
    </source>
</evidence>
<organism evidence="14 15">
    <name type="scientific">Paenibacillus cremeus</name>
    <dbReference type="NCBI Taxonomy" id="2163881"/>
    <lineage>
        <taxon>Bacteria</taxon>
        <taxon>Bacillati</taxon>
        <taxon>Bacillota</taxon>
        <taxon>Bacilli</taxon>
        <taxon>Bacillales</taxon>
        <taxon>Paenibacillaceae</taxon>
        <taxon>Paenibacillus</taxon>
    </lineage>
</organism>
<evidence type="ECO:0000256" key="3">
    <source>
        <dbReference type="ARBA" id="ARBA00022553"/>
    </source>
</evidence>
<evidence type="ECO:0000256" key="10">
    <source>
        <dbReference type="ARBA" id="ARBA00023012"/>
    </source>
</evidence>
<evidence type="ECO:0000313" key="15">
    <source>
        <dbReference type="Proteomes" id="UP000317036"/>
    </source>
</evidence>
<dbReference type="Gene3D" id="1.10.8.500">
    <property type="entry name" value="HAMP domain in histidine kinase"/>
    <property type="match status" value="1"/>
</dbReference>
<dbReference type="RefSeq" id="WP_144845404.1">
    <property type="nucleotide sequence ID" value="NZ_VNJI01000008.1"/>
</dbReference>
<protein>
    <submittedName>
        <fullName evidence="14">Sensor histidine kinase</fullName>
    </submittedName>
</protein>
<reference evidence="14 15" key="1">
    <citation type="submission" date="2019-07" db="EMBL/GenBank/DDBJ databases">
        <authorList>
            <person name="Kim J."/>
        </authorList>
    </citation>
    <scope>NUCLEOTIDE SEQUENCE [LARGE SCALE GENOMIC DNA]</scope>
    <source>
        <strain evidence="14 15">JC52</strain>
    </source>
</reference>
<dbReference type="SUPFAM" id="SSF158472">
    <property type="entry name" value="HAMP domain-like"/>
    <property type="match status" value="1"/>
</dbReference>
<evidence type="ECO:0000256" key="4">
    <source>
        <dbReference type="ARBA" id="ARBA00022679"/>
    </source>
</evidence>
<dbReference type="CDD" id="cd06225">
    <property type="entry name" value="HAMP"/>
    <property type="match status" value="1"/>
</dbReference>
<dbReference type="Pfam" id="PF06580">
    <property type="entry name" value="His_kinase"/>
    <property type="match status" value="1"/>
</dbReference>
<keyword evidence="2" id="KW-1003">Cell membrane</keyword>
<dbReference type="InterPro" id="IPR003660">
    <property type="entry name" value="HAMP_dom"/>
</dbReference>
<evidence type="ECO:0000256" key="2">
    <source>
        <dbReference type="ARBA" id="ARBA00022475"/>
    </source>
</evidence>
<dbReference type="PANTHER" id="PTHR34220">
    <property type="entry name" value="SENSOR HISTIDINE KINASE YPDA"/>
    <property type="match status" value="1"/>
</dbReference>
<dbReference type="SMART" id="SM00304">
    <property type="entry name" value="HAMP"/>
    <property type="match status" value="1"/>
</dbReference>
<feature type="transmembrane region" description="Helical" evidence="12">
    <location>
        <begin position="299"/>
        <end position="320"/>
    </location>
</feature>
<dbReference type="GO" id="GO:0005886">
    <property type="term" value="C:plasma membrane"/>
    <property type="evidence" value="ECO:0007669"/>
    <property type="project" value="UniProtKB-SubCell"/>
</dbReference>
<dbReference type="InterPro" id="IPR010559">
    <property type="entry name" value="Sig_transdc_His_kin_internal"/>
</dbReference>
<keyword evidence="7 14" id="KW-0418">Kinase</keyword>
<gene>
    <name evidence="14" type="ORF">FPZ49_08220</name>
</gene>
<dbReference type="SUPFAM" id="SSF55874">
    <property type="entry name" value="ATPase domain of HSP90 chaperone/DNA topoisomerase II/histidine kinase"/>
    <property type="match status" value="1"/>
</dbReference>
<comment type="caution">
    <text evidence="14">The sequence shown here is derived from an EMBL/GenBank/DDBJ whole genome shotgun (WGS) entry which is preliminary data.</text>
</comment>
<evidence type="ECO:0000259" key="13">
    <source>
        <dbReference type="PROSITE" id="PS50885"/>
    </source>
</evidence>
<dbReference type="AlphaFoldDB" id="A0A559KE18"/>
<keyword evidence="3" id="KW-0597">Phosphoprotein</keyword>
<dbReference type="PROSITE" id="PS50885">
    <property type="entry name" value="HAMP"/>
    <property type="match status" value="1"/>
</dbReference>
<comment type="subcellular location">
    <subcellularLocation>
        <location evidence="1">Cell membrane</location>
        <topology evidence="1">Multi-pass membrane protein</topology>
    </subcellularLocation>
</comment>
<evidence type="ECO:0000256" key="5">
    <source>
        <dbReference type="ARBA" id="ARBA00022692"/>
    </source>
</evidence>
<dbReference type="Gene3D" id="3.30.565.10">
    <property type="entry name" value="Histidine kinase-like ATPase, C-terminal domain"/>
    <property type="match status" value="1"/>
</dbReference>